<dbReference type="PANTHER" id="PTHR11040">
    <property type="entry name" value="ZINC/IRON TRANSPORTER"/>
    <property type="match status" value="1"/>
</dbReference>
<feature type="transmembrane region" description="Helical" evidence="6">
    <location>
        <begin position="387"/>
        <end position="409"/>
    </location>
</feature>
<dbReference type="GeneID" id="36570071"/>
<dbReference type="FunCoup" id="A0A2T3AVK8">
    <property type="interactions" value="14"/>
</dbReference>
<keyword evidence="4 6" id="KW-0472">Membrane</keyword>
<keyword evidence="3 6" id="KW-1133">Transmembrane helix</keyword>
<dbReference type="InParanoid" id="A0A2T3AVK8"/>
<protein>
    <recommendedName>
        <fullName evidence="9">Zinc/iron permease</fullName>
    </recommendedName>
</protein>
<name>A0A2T3AVK8_AMORE</name>
<gene>
    <name evidence="7" type="ORF">M430DRAFT_126431</name>
</gene>
<evidence type="ECO:0008006" key="9">
    <source>
        <dbReference type="Google" id="ProtNLM"/>
    </source>
</evidence>
<dbReference type="GO" id="GO:0005385">
    <property type="term" value="F:zinc ion transmembrane transporter activity"/>
    <property type="evidence" value="ECO:0007669"/>
    <property type="project" value="TreeGrafter"/>
</dbReference>
<evidence type="ECO:0000313" key="7">
    <source>
        <dbReference type="EMBL" id="PSS12682.1"/>
    </source>
</evidence>
<dbReference type="OrthoDB" id="262547at2759"/>
<evidence type="ECO:0000256" key="2">
    <source>
        <dbReference type="ARBA" id="ARBA00022692"/>
    </source>
</evidence>
<feature type="transmembrane region" description="Helical" evidence="6">
    <location>
        <begin position="456"/>
        <end position="475"/>
    </location>
</feature>
<reference evidence="7 8" key="1">
    <citation type="journal article" date="2018" name="New Phytol.">
        <title>Comparative genomics and transcriptomics depict ericoid mycorrhizal fungi as versatile saprotrophs and plant mutualists.</title>
        <authorList>
            <person name="Martino E."/>
            <person name="Morin E."/>
            <person name="Grelet G.A."/>
            <person name="Kuo A."/>
            <person name="Kohler A."/>
            <person name="Daghino S."/>
            <person name="Barry K.W."/>
            <person name="Cichocki N."/>
            <person name="Clum A."/>
            <person name="Dockter R.B."/>
            <person name="Hainaut M."/>
            <person name="Kuo R.C."/>
            <person name="LaButti K."/>
            <person name="Lindahl B.D."/>
            <person name="Lindquist E.A."/>
            <person name="Lipzen A."/>
            <person name="Khouja H.R."/>
            <person name="Magnuson J."/>
            <person name="Murat C."/>
            <person name="Ohm R.A."/>
            <person name="Singer S.W."/>
            <person name="Spatafora J.W."/>
            <person name="Wang M."/>
            <person name="Veneault-Fourrey C."/>
            <person name="Henrissat B."/>
            <person name="Grigoriev I.V."/>
            <person name="Martin F.M."/>
            <person name="Perotto S."/>
        </authorList>
    </citation>
    <scope>NUCLEOTIDE SEQUENCE [LARGE SCALE GENOMIC DNA]</scope>
    <source>
        <strain evidence="7 8">ATCC 22711</strain>
    </source>
</reference>
<feature type="compositionally biased region" description="Basic and acidic residues" evidence="5">
    <location>
        <begin position="128"/>
        <end position="137"/>
    </location>
</feature>
<dbReference type="AlphaFoldDB" id="A0A2T3AVK8"/>
<feature type="transmembrane region" description="Helical" evidence="6">
    <location>
        <begin position="357"/>
        <end position="380"/>
    </location>
</feature>
<sequence length="476" mass="50804">MEAQMDNDTRGWVMCVTSGVACVIGASIICIDKLVCQIPSQRNFKIQESNAFLASSLSLSFGVMIFSALNNMLPSSKRYLMEGGLSGSAASWVLLACFIGGVLGIQTVSRCLHHFIPSHAVNCDHTHEEIAHDDSRPQKRGRSHPGSRGRSLGSANGKASEFTPLLSSENGGISRPLIPKRGVSQVDGSSQNRSLEAPRVTERRPSMIEVPQRILSFVKDTKSNCDEEGPCYGYTDPCGQGCLMRLGPKAPTVLRVASSNRGSIPVASILDGQDLDHAASQGTASERTTREHSPELIDETCELDKTDLEAQHHHHVPENAFMSIGLQTSIAIALHKLPEGFITYATNHVNPTLGFSVFTALFIHNISEGFALALPLFLALHSRVRAIFWAFILGSVSQPVGAGIAVAWFKIAGRGGLVPGSVVYGGMFAVTSGIMASVALTLLLEGLSLNHNSNMCITYGFAGMAIMGISNALTAS</sequence>
<dbReference type="EMBL" id="KZ679015">
    <property type="protein sequence ID" value="PSS12682.1"/>
    <property type="molecule type" value="Genomic_DNA"/>
</dbReference>
<dbReference type="Pfam" id="PF02535">
    <property type="entry name" value="Zip"/>
    <property type="match status" value="1"/>
</dbReference>
<accession>A0A2T3AVK8</accession>
<feature type="transmembrane region" description="Helical" evidence="6">
    <location>
        <begin position="89"/>
        <end position="108"/>
    </location>
</feature>
<feature type="compositionally biased region" description="Basic residues" evidence="5">
    <location>
        <begin position="138"/>
        <end position="147"/>
    </location>
</feature>
<dbReference type="InterPro" id="IPR003689">
    <property type="entry name" value="ZIP"/>
</dbReference>
<dbReference type="STRING" id="857342.A0A2T3AVK8"/>
<feature type="region of interest" description="Disordered" evidence="5">
    <location>
        <begin position="128"/>
        <end position="202"/>
    </location>
</feature>
<evidence type="ECO:0000256" key="5">
    <source>
        <dbReference type="SAM" id="MobiDB-lite"/>
    </source>
</evidence>
<dbReference type="RefSeq" id="XP_024718680.1">
    <property type="nucleotide sequence ID" value="XM_024861990.1"/>
</dbReference>
<evidence type="ECO:0000256" key="1">
    <source>
        <dbReference type="ARBA" id="ARBA00004141"/>
    </source>
</evidence>
<evidence type="ECO:0000256" key="6">
    <source>
        <dbReference type="SAM" id="Phobius"/>
    </source>
</evidence>
<evidence type="ECO:0000313" key="8">
    <source>
        <dbReference type="Proteomes" id="UP000241818"/>
    </source>
</evidence>
<comment type="subcellular location">
    <subcellularLocation>
        <location evidence="1">Membrane</location>
        <topology evidence="1">Multi-pass membrane protein</topology>
    </subcellularLocation>
</comment>
<keyword evidence="8" id="KW-1185">Reference proteome</keyword>
<evidence type="ECO:0000256" key="4">
    <source>
        <dbReference type="ARBA" id="ARBA00023136"/>
    </source>
</evidence>
<feature type="transmembrane region" description="Helical" evidence="6">
    <location>
        <begin position="421"/>
        <end position="444"/>
    </location>
</feature>
<keyword evidence="2 6" id="KW-0812">Transmembrane</keyword>
<proteinExistence type="predicted"/>
<dbReference type="Proteomes" id="UP000241818">
    <property type="component" value="Unassembled WGS sequence"/>
</dbReference>
<organism evidence="7 8">
    <name type="scientific">Amorphotheca resinae ATCC 22711</name>
    <dbReference type="NCBI Taxonomy" id="857342"/>
    <lineage>
        <taxon>Eukaryota</taxon>
        <taxon>Fungi</taxon>
        <taxon>Dikarya</taxon>
        <taxon>Ascomycota</taxon>
        <taxon>Pezizomycotina</taxon>
        <taxon>Leotiomycetes</taxon>
        <taxon>Helotiales</taxon>
        <taxon>Amorphothecaceae</taxon>
        <taxon>Amorphotheca</taxon>
    </lineage>
</organism>
<dbReference type="GO" id="GO:0016020">
    <property type="term" value="C:membrane"/>
    <property type="evidence" value="ECO:0007669"/>
    <property type="project" value="UniProtKB-SubCell"/>
</dbReference>
<dbReference type="PANTHER" id="PTHR11040:SF210">
    <property type="entry name" value="ZINC-REGULATED TRANSPORTER 3"/>
    <property type="match status" value="1"/>
</dbReference>
<feature type="transmembrane region" description="Helical" evidence="6">
    <location>
        <begin position="51"/>
        <end position="69"/>
    </location>
</feature>
<evidence type="ECO:0000256" key="3">
    <source>
        <dbReference type="ARBA" id="ARBA00022989"/>
    </source>
</evidence>
<feature type="transmembrane region" description="Helical" evidence="6">
    <location>
        <begin position="12"/>
        <end position="31"/>
    </location>
</feature>